<sequence length="35" mass="4370">TTLWEESHSIKRKRVDWEEWNSVLDIKNRMKLVLE</sequence>
<accession>B0LAW3</accession>
<reference evidence="1" key="2">
    <citation type="journal article" date="2008" name="Virology">
        <title>Evolution of the long terminal repeat and accessory genes of feline immunodeficiency virus genomes from naturally infected cougars.</title>
        <authorList>
            <person name="Poss M."/>
            <person name="Ross H."/>
        </authorList>
    </citation>
    <scope>NUCLEOTIDE SEQUENCE</scope>
    <source>
        <strain evidence="1">CoLV</strain>
    </source>
</reference>
<feature type="non-terminal residue" evidence="1">
    <location>
        <position position="1"/>
    </location>
</feature>
<proteinExistence type="predicted"/>
<evidence type="ECO:0000313" key="1">
    <source>
        <dbReference type="EMBL" id="ABO69516.1"/>
    </source>
</evidence>
<name>B0LAW3_9RETR</name>
<protein>
    <submittedName>
        <fullName evidence="1">Rev</fullName>
    </submittedName>
</protein>
<dbReference type="EMBL" id="EF455615">
    <property type="protein sequence ID" value="ABO69516.1"/>
    <property type="molecule type" value="Genomic_DNA"/>
</dbReference>
<organism evidence="1">
    <name type="scientific">Feline immunodeficiency virus</name>
    <dbReference type="NCBI Taxonomy" id="11673"/>
    <lineage>
        <taxon>Viruses</taxon>
        <taxon>Riboviria</taxon>
        <taxon>Pararnavirae</taxon>
        <taxon>Artverviricota</taxon>
        <taxon>Revtraviricetes</taxon>
        <taxon>Ortervirales</taxon>
        <taxon>Retroviridae</taxon>
        <taxon>Orthoretrovirinae</taxon>
        <taxon>Lentivirus</taxon>
        <taxon>Lentivirus felimdef</taxon>
    </lineage>
</organism>
<reference evidence="1" key="1">
    <citation type="journal article" date="2007" name="Virology">
        <title>Recombination in feline immunodeficiency virus genomes from naturally infected cougars.</title>
        <authorList>
            <person name="Bruen T.C."/>
            <person name="Poss M."/>
        </authorList>
    </citation>
    <scope>NUCLEOTIDE SEQUENCE</scope>
    <source>
        <strain evidence="1">CoLV</strain>
    </source>
</reference>